<dbReference type="Gene3D" id="1.20.144.10">
    <property type="entry name" value="Phosphatidic acid phosphatase type 2/haloperoxidase"/>
    <property type="match status" value="1"/>
</dbReference>
<evidence type="ECO:0000256" key="4">
    <source>
        <dbReference type="ARBA" id="ARBA00022723"/>
    </source>
</evidence>
<protein>
    <recommendedName>
        <fullName evidence="11">U1-type domain-containing protein</fullName>
    </recommendedName>
</protein>
<comment type="caution">
    <text evidence="12">The sequence shown here is derived from an EMBL/GenBank/DDBJ whole genome shotgun (WGS) entry which is preliminary data.</text>
</comment>
<organism evidence="12 13">
    <name type="scientific">Pseudopithomyces chartarum</name>
    <dbReference type="NCBI Taxonomy" id="1892770"/>
    <lineage>
        <taxon>Eukaryota</taxon>
        <taxon>Fungi</taxon>
        <taxon>Dikarya</taxon>
        <taxon>Ascomycota</taxon>
        <taxon>Pezizomycotina</taxon>
        <taxon>Dothideomycetes</taxon>
        <taxon>Pleosporomycetidae</taxon>
        <taxon>Pleosporales</taxon>
        <taxon>Massarineae</taxon>
        <taxon>Didymosphaeriaceae</taxon>
        <taxon>Pseudopithomyces</taxon>
    </lineage>
</organism>
<dbReference type="EMBL" id="WVTA01000010">
    <property type="protein sequence ID" value="KAK3203922.1"/>
    <property type="molecule type" value="Genomic_DNA"/>
</dbReference>
<keyword evidence="4" id="KW-0479">Metal-binding</keyword>
<dbReference type="InterPro" id="IPR036938">
    <property type="entry name" value="PAP2/HPO_sf"/>
</dbReference>
<dbReference type="Gene3D" id="3.30.160.60">
    <property type="entry name" value="Classic Zinc Finger"/>
    <property type="match status" value="1"/>
</dbReference>
<dbReference type="Proteomes" id="UP001280581">
    <property type="component" value="Unassembled WGS sequence"/>
</dbReference>
<evidence type="ECO:0000313" key="12">
    <source>
        <dbReference type="EMBL" id="KAK3203922.1"/>
    </source>
</evidence>
<evidence type="ECO:0000256" key="2">
    <source>
        <dbReference type="ARBA" id="ARBA00008816"/>
    </source>
</evidence>
<dbReference type="PANTHER" id="PTHR10165:SF154">
    <property type="entry name" value="PAP2 DOMAIN PROTEIN (AFU_ORTHOLOGUE AFUA_1G09730)"/>
    <property type="match status" value="1"/>
</dbReference>
<dbReference type="InterPro" id="IPR000326">
    <property type="entry name" value="PAP2/HPO"/>
</dbReference>
<keyword evidence="7 10" id="KW-1133">Transmembrane helix</keyword>
<dbReference type="AlphaFoldDB" id="A0AAN6LTQ3"/>
<feature type="region of interest" description="Disordered" evidence="9">
    <location>
        <begin position="551"/>
        <end position="572"/>
    </location>
</feature>
<dbReference type="CDD" id="cd03390">
    <property type="entry name" value="PAP2_containing_1_like"/>
    <property type="match status" value="1"/>
</dbReference>
<feature type="compositionally biased region" description="Low complexity" evidence="9">
    <location>
        <begin position="373"/>
        <end position="387"/>
    </location>
</feature>
<gene>
    <name evidence="12" type="ORF">GRF29_106g1040662</name>
</gene>
<accession>A0AAN6LTQ3</accession>
<feature type="compositionally biased region" description="Basic and acidic residues" evidence="9">
    <location>
        <begin position="388"/>
        <end position="400"/>
    </location>
</feature>
<evidence type="ECO:0000256" key="1">
    <source>
        <dbReference type="ARBA" id="ARBA00004141"/>
    </source>
</evidence>
<dbReference type="GO" id="GO:0008195">
    <property type="term" value="F:phosphatidate phosphatase activity"/>
    <property type="evidence" value="ECO:0007669"/>
    <property type="project" value="TreeGrafter"/>
</dbReference>
<dbReference type="GO" id="GO:0006644">
    <property type="term" value="P:phospholipid metabolic process"/>
    <property type="evidence" value="ECO:0007669"/>
    <property type="project" value="InterPro"/>
</dbReference>
<dbReference type="PANTHER" id="PTHR10165">
    <property type="entry name" value="LIPID PHOSPHATE PHOSPHATASE"/>
    <property type="match status" value="1"/>
</dbReference>
<reference evidence="12 13" key="1">
    <citation type="submission" date="2021-02" db="EMBL/GenBank/DDBJ databases">
        <title>Genome assembly of Pseudopithomyces chartarum.</title>
        <authorList>
            <person name="Jauregui R."/>
            <person name="Singh J."/>
            <person name="Voisey C."/>
        </authorList>
    </citation>
    <scope>NUCLEOTIDE SEQUENCE [LARGE SCALE GENOMIC DNA]</scope>
    <source>
        <strain evidence="12 13">AGR01</strain>
    </source>
</reference>
<evidence type="ECO:0000256" key="8">
    <source>
        <dbReference type="ARBA" id="ARBA00023136"/>
    </source>
</evidence>
<evidence type="ECO:0000256" key="10">
    <source>
        <dbReference type="SAM" id="Phobius"/>
    </source>
</evidence>
<evidence type="ECO:0000256" key="5">
    <source>
        <dbReference type="ARBA" id="ARBA00022771"/>
    </source>
</evidence>
<name>A0AAN6LTQ3_9PLEO</name>
<evidence type="ECO:0000256" key="3">
    <source>
        <dbReference type="ARBA" id="ARBA00022692"/>
    </source>
</evidence>
<keyword evidence="5" id="KW-0863">Zinc-finger</keyword>
<dbReference type="InterPro" id="IPR036236">
    <property type="entry name" value="Znf_C2H2_sf"/>
</dbReference>
<comment type="similarity">
    <text evidence="2">Belongs to the PA-phosphatase related phosphoesterase family.</text>
</comment>
<feature type="transmembrane region" description="Helical" evidence="10">
    <location>
        <begin position="7"/>
        <end position="30"/>
    </location>
</feature>
<feature type="transmembrane region" description="Helical" evidence="10">
    <location>
        <begin position="57"/>
        <end position="79"/>
    </location>
</feature>
<feature type="transmembrane region" description="Helical" evidence="10">
    <location>
        <begin position="99"/>
        <end position="118"/>
    </location>
</feature>
<proteinExistence type="inferred from homology"/>
<evidence type="ECO:0000256" key="7">
    <source>
        <dbReference type="ARBA" id="ARBA00022989"/>
    </source>
</evidence>
<dbReference type="GO" id="GO:0046839">
    <property type="term" value="P:phospholipid dephosphorylation"/>
    <property type="evidence" value="ECO:0007669"/>
    <property type="project" value="TreeGrafter"/>
</dbReference>
<evidence type="ECO:0000259" key="11">
    <source>
        <dbReference type="SMART" id="SM00451"/>
    </source>
</evidence>
<keyword evidence="13" id="KW-1185">Reference proteome</keyword>
<dbReference type="GO" id="GO:0016020">
    <property type="term" value="C:membrane"/>
    <property type="evidence" value="ECO:0007669"/>
    <property type="project" value="UniProtKB-SubCell"/>
</dbReference>
<keyword evidence="6" id="KW-0862">Zinc</keyword>
<dbReference type="SUPFAM" id="SSF48317">
    <property type="entry name" value="Acid phosphatase/Vanadium-dependent haloperoxidase"/>
    <property type="match status" value="1"/>
</dbReference>
<dbReference type="GO" id="GO:0008270">
    <property type="term" value="F:zinc ion binding"/>
    <property type="evidence" value="ECO:0007669"/>
    <property type="project" value="UniProtKB-KW"/>
</dbReference>
<evidence type="ECO:0000256" key="6">
    <source>
        <dbReference type="ARBA" id="ARBA00022833"/>
    </source>
</evidence>
<dbReference type="Pfam" id="PF06220">
    <property type="entry name" value="zf-U1"/>
    <property type="match status" value="1"/>
</dbReference>
<sequence length="572" mass="64378">MPSKRLVLSYVFDWIVIIAIAAVGGGWNYIHPFNRPFSLVDLNISYPFEQHETIPTWLLMLVALIIPALITFLVCLIFVPGPTAKRGTPKSLIWRRKLWEWNTAWMGLALSLATSFMITQGMKLLFGKPRPDLLSRCRPDIGRIDDFTVNQLNRPYNNYWVLVTSGICTNTDQDILQDGFKSFPSGHASFSWAGLLYLSLFLASKFSVAIPFLPARPFSTNPDHFSATARSNLKTRSQLLPLNAKDSNLSSPSYADDRVVPDRYQAAAPPVYSLILVLVPVGTAIYRELLPRIPSTMSEYWKSTPKYWCKFCKDYVKDTKFERQQHEATGRHQSNIQRSLKGLHREQQNQERQKQRAKDEVARLNGLVPSSSTAAANANAPAKPTFAKSEEKKATLQDRKKQWEQLAAMGITVPDEARGGMALKGEWAVVKEEVVGEINEDGEFKALNRGVRKRKVDEEEAERELAGETITKKKGWGQTYKSLPGRGSDDEDIEALFKKRKTEVKQEEPGVKMEVKEEARQYAVKGEEEPKSLSDIPTAEEAAAMVKIEAEEAPAETSAPTVVFKKRKKAAK</sequence>
<dbReference type="SMART" id="SM00451">
    <property type="entry name" value="ZnF_U1"/>
    <property type="match status" value="1"/>
</dbReference>
<keyword evidence="3 10" id="KW-0812">Transmembrane</keyword>
<dbReference type="Pfam" id="PF01569">
    <property type="entry name" value="PAP2"/>
    <property type="match status" value="1"/>
</dbReference>
<keyword evidence="8 10" id="KW-0472">Membrane</keyword>
<dbReference type="InterPro" id="IPR003604">
    <property type="entry name" value="Matrin/U1-like-C_Znf_C2H2"/>
</dbReference>
<evidence type="ECO:0000313" key="13">
    <source>
        <dbReference type="Proteomes" id="UP001280581"/>
    </source>
</evidence>
<dbReference type="InterPro" id="IPR043216">
    <property type="entry name" value="PAP-like"/>
</dbReference>
<feature type="region of interest" description="Disordered" evidence="9">
    <location>
        <begin position="368"/>
        <end position="400"/>
    </location>
</feature>
<evidence type="ECO:0000256" key="9">
    <source>
        <dbReference type="SAM" id="MobiDB-lite"/>
    </source>
</evidence>
<feature type="domain" description="U1-type" evidence="11">
    <location>
        <begin position="304"/>
        <end position="339"/>
    </location>
</feature>
<dbReference type="GO" id="GO:0003676">
    <property type="term" value="F:nucleic acid binding"/>
    <property type="evidence" value="ECO:0007669"/>
    <property type="project" value="InterPro"/>
</dbReference>
<comment type="subcellular location">
    <subcellularLocation>
        <location evidence="1">Membrane</location>
        <topology evidence="1">Multi-pass membrane protein</topology>
    </subcellularLocation>
</comment>
<dbReference type="SUPFAM" id="SSF57667">
    <property type="entry name" value="beta-beta-alpha zinc fingers"/>
    <property type="match status" value="1"/>
</dbReference>
<dbReference type="InterPro" id="IPR013085">
    <property type="entry name" value="U1-CZ_Znf_C2H2"/>
</dbReference>